<dbReference type="Gene3D" id="1.10.1520.10">
    <property type="entry name" value="Ribonuclease III domain"/>
    <property type="match status" value="1"/>
</dbReference>
<dbReference type="InterPro" id="IPR036389">
    <property type="entry name" value="RNase_III_sf"/>
</dbReference>
<dbReference type="GO" id="GO:0006369">
    <property type="term" value="P:termination of RNA polymerase II transcription"/>
    <property type="evidence" value="ECO:0007669"/>
    <property type="project" value="TreeGrafter"/>
</dbReference>
<dbReference type="GO" id="GO:0005654">
    <property type="term" value="C:nucleoplasm"/>
    <property type="evidence" value="ECO:0007669"/>
    <property type="project" value="TreeGrafter"/>
</dbReference>
<dbReference type="AlphaFoldDB" id="A0A9N9FHR3"/>
<evidence type="ECO:0000256" key="2">
    <source>
        <dbReference type="SAM" id="MobiDB-lite"/>
    </source>
</evidence>
<protein>
    <submittedName>
        <fullName evidence="4">9959_t:CDS:1</fullName>
    </submittedName>
</protein>
<gene>
    <name evidence="4" type="ORF">POCULU_LOCUS4346</name>
</gene>
<proteinExistence type="predicted"/>
<dbReference type="CDD" id="cd00593">
    <property type="entry name" value="RIBOc"/>
    <property type="match status" value="1"/>
</dbReference>
<dbReference type="PANTHER" id="PTHR11207:SF0">
    <property type="entry name" value="RIBONUCLEASE 3"/>
    <property type="match status" value="1"/>
</dbReference>
<evidence type="ECO:0000313" key="4">
    <source>
        <dbReference type="EMBL" id="CAG8537031.1"/>
    </source>
</evidence>
<dbReference type="GO" id="GO:0004525">
    <property type="term" value="F:ribonuclease III activity"/>
    <property type="evidence" value="ECO:0007669"/>
    <property type="project" value="InterPro"/>
</dbReference>
<dbReference type="OrthoDB" id="2448703at2759"/>
<feature type="domain" description="RNase III" evidence="3">
    <location>
        <begin position="36"/>
        <end position="151"/>
    </location>
</feature>
<dbReference type="GO" id="GO:0003723">
    <property type="term" value="F:RNA binding"/>
    <property type="evidence" value="ECO:0007669"/>
    <property type="project" value="UniProtKB-KW"/>
</dbReference>
<reference evidence="4" key="1">
    <citation type="submission" date="2021-06" db="EMBL/GenBank/DDBJ databases">
        <authorList>
            <person name="Kallberg Y."/>
            <person name="Tangrot J."/>
            <person name="Rosling A."/>
        </authorList>
    </citation>
    <scope>NUCLEOTIDE SEQUENCE</scope>
    <source>
        <strain evidence="4">IA702</strain>
    </source>
</reference>
<dbReference type="GO" id="GO:0034475">
    <property type="term" value="P:U4 snRNA 3'-end processing"/>
    <property type="evidence" value="ECO:0007669"/>
    <property type="project" value="TreeGrafter"/>
</dbReference>
<dbReference type="Proteomes" id="UP000789572">
    <property type="component" value="Unassembled WGS sequence"/>
</dbReference>
<evidence type="ECO:0000259" key="3">
    <source>
        <dbReference type="PROSITE" id="PS50142"/>
    </source>
</evidence>
<accession>A0A9N9FHR3</accession>
<dbReference type="InterPro" id="IPR000999">
    <property type="entry name" value="RNase_III_dom"/>
</dbReference>
<dbReference type="Pfam" id="PF00636">
    <property type="entry name" value="Ribonuclease_3"/>
    <property type="match status" value="1"/>
</dbReference>
<evidence type="ECO:0000313" key="5">
    <source>
        <dbReference type="Proteomes" id="UP000789572"/>
    </source>
</evidence>
<dbReference type="PANTHER" id="PTHR11207">
    <property type="entry name" value="RIBONUCLEASE III"/>
    <property type="match status" value="1"/>
</dbReference>
<dbReference type="SMART" id="SM00535">
    <property type="entry name" value="RIBOc"/>
    <property type="match status" value="1"/>
</dbReference>
<dbReference type="SUPFAM" id="SSF69065">
    <property type="entry name" value="RNase III domain-like"/>
    <property type="match status" value="1"/>
</dbReference>
<comment type="caution">
    <text evidence="4">The sequence shown here is derived from an EMBL/GenBank/DDBJ whole genome shotgun (WGS) entry which is preliminary data.</text>
</comment>
<feature type="region of interest" description="Disordered" evidence="2">
    <location>
        <begin position="267"/>
        <end position="317"/>
    </location>
</feature>
<dbReference type="EMBL" id="CAJVPJ010000556">
    <property type="protein sequence ID" value="CAG8537031.1"/>
    <property type="molecule type" value="Genomic_DNA"/>
</dbReference>
<name>A0A9N9FHR3_9GLOM</name>
<keyword evidence="5" id="KW-1185">Reference proteome</keyword>
<organism evidence="4 5">
    <name type="scientific">Paraglomus occultum</name>
    <dbReference type="NCBI Taxonomy" id="144539"/>
    <lineage>
        <taxon>Eukaryota</taxon>
        <taxon>Fungi</taxon>
        <taxon>Fungi incertae sedis</taxon>
        <taxon>Mucoromycota</taxon>
        <taxon>Glomeromycotina</taxon>
        <taxon>Glomeromycetes</taxon>
        <taxon>Paraglomerales</taxon>
        <taxon>Paraglomeraceae</taxon>
        <taxon>Paraglomus</taxon>
    </lineage>
</organism>
<dbReference type="GO" id="GO:0006364">
    <property type="term" value="P:rRNA processing"/>
    <property type="evidence" value="ECO:0007669"/>
    <property type="project" value="TreeGrafter"/>
</dbReference>
<evidence type="ECO:0000256" key="1">
    <source>
        <dbReference type="ARBA" id="ARBA00022884"/>
    </source>
</evidence>
<dbReference type="PROSITE" id="PS50142">
    <property type="entry name" value="RNASE_3_2"/>
    <property type="match status" value="1"/>
</dbReference>
<keyword evidence="1" id="KW-0694">RNA-binding</keyword>
<sequence length="362" mass="40642">MIPVTRRVLQTNQSVRYFSQSTAQTLAQQKIKLPQIRDQQLLNAAITYDIDGKQKERQQNKLNFGRLAFLGDSLVDYNVCRHLFTKYPSFSAGELSNLRALLVNRRQLARFAHDTGLDTLITCNRVTEKDNPNVLGEALEAYIGALYLDYGEEAVYEGDWVDQQFFFTYYLFNRMYSFTQTAVTTDTRPVLVTLSNTVRSYQEKLSTLLEVTSDRMAKFTQMTQIPIANFRPMSTTVVKEEAVTGQVATPATTTDASKGSGIVEITSTTTSAARPGAKKPSAARPGAKKPSAARPGEAPTHYSPEANSSLSRPTVVPPRRLMQQDLSLRRNLLLHSPIASPTITISQHRHYWCEQRVRSFGY</sequence>